<evidence type="ECO:0000256" key="4">
    <source>
        <dbReference type="ARBA" id="ARBA00022917"/>
    </source>
</evidence>
<evidence type="ECO:0000313" key="6">
    <source>
        <dbReference type="EMBL" id="AYN69168.1"/>
    </source>
</evidence>
<dbReference type="EMBL" id="CP032050">
    <property type="protein sequence ID" value="AYN69168.1"/>
    <property type="molecule type" value="Genomic_DNA"/>
</dbReference>
<dbReference type="Proteomes" id="UP000276309">
    <property type="component" value="Chromosome"/>
</dbReference>
<dbReference type="EC" id="3.5.1.88" evidence="5"/>
<organism evidence="6 7">
    <name type="scientific">Euzebyella marina</name>
    <dbReference type="NCBI Taxonomy" id="1761453"/>
    <lineage>
        <taxon>Bacteria</taxon>
        <taxon>Pseudomonadati</taxon>
        <taxon>Bacteroidota</taxon>
        <taxon>Flavobacteriia</taxon>
        <taxon>Flavobacteriales</taxon>
        <taxon>Flavobacteriaceae</taxon>
        <taxon>Euzebyella</taxon>
    </lineage>
</organism>
<evidence type="ECO:0000256" key="3">
    <source>
        <dbReference type="ARBA" id="ARBA00022801"/>
    </source>
</evidence>
<dbReference type="NCBIfam" id="NF001159">
    <property type="entry name" value="PRK00150.1-3"/>
    <property type="match status" value="1"/>
</dbReference>
<dbReference type="NCBIfam" id="TIGR00079">
    <property type="entry name" value="pept_deformyl"/>
    <property type="match status" value="1"/>
</dbReference>
<gene>
    <name evidence="5 6" type="primary">def</name>
    <name evidence="6" type="ORF">D1013_18150</name>
</gene>
<evidence type="ECO:0000256" key="5">
    <source>
        <dbReference type="HAMAP-Rule" id="MF_00163"/>
    </source>
</evidence>
<comment type="catalytic activity">
    <reaction evidence="5">
        <text>N-terminal N-formyl-L-methionyl-[peptide] + H2O = N-terminal L-methionyl-[peptide] + formate</text>
        <dbReference type="Rhea" id="RHEA:24420"/>
        <dbReference type="Rhea" id="RHEA-COMP:10639"/>
        <dbReference type="Rhea" id="RHEA-COMP:10640"/>
        <dbReference type="ChEBI" id="CHEBI:15377"/>
        <dbReference type="ChEBI" id="CHEBI:15740"/>
        <dbReference type="ChEBI" id="CHEBI:49298"/>
        <dbReference type="ChEBI" id="CHEBI:64731"/>
        <dbReference type="EC" id="3.5.1.88"/>
    </reaction>
</comment>
<dbReference type="RefSeq" id="WP_121850174.1">
    <property type="nucleotide sequence ID" value="NZ_CP032050.1"/>
</dbReference>
<dbReference type="Gene3D" id="3.90.45.10">
    <property type="entry name" value="Peptide deformylase"/>
    <property type="match status" value="1"/>
</dbReference>
<dbReference type="GO" id="GO:0046872">
    <property type="term" value="F:metal ion binding"/>
    <property type="evidence" value="ECO:0007669"/>
    <property type="project" value="UniProtKB-KW"/>
</dbReference>
<protein>
    <recommendedName>
        <fullName evidence="5">Peptide deformylase</fullName>
        <shortName evidence="5">PDF</shortName>
        <ecNumber evidence="5">3.5.1.88</ecNumber>
    </recommendedName>
    <alternativeName>
        <fullName evidence="5">Polypeptide deformylase</fullName>
    </alternativeName>
</protein>
<evidence type="ECO:0000313" key="7">
    <source>
        <dbReference type="Proteomes" id="UP000276309"/>
    </source>
</evidence>
<comment type="cofactor">
    <cofactor evidence="5">
        <name>Fe(2+)</name>
        <dbReference type="ChEBI" id="CHEBI:29033"/>
    </cofactor>
    <text evidence="5">Binds 1 Fe(2+) ion.</text>
</comment>
<feature type="binding site" evidence="5">
    <location>
        <position position="102"/>
    </location>
    <ligand>
        <name>Fe cation</name>
        <dbReference type="ChEBI" id="CHEBI:24875"/>
    </ligand>
</feature>
<comment type="function">
    <text evidence="5">Removes the formyl group from the N-terminal Met of newly synthesized proteins. Requires at least a dipeptide for an efficient rate of reaction. N-terminal L-methionine is a prerequisite for activity but the enzyme has broad specificity at other positions.</text>
</comment>
<dbReference type="GO" id="GO:0042586">
    <property type="term" value="F:peptide deformylase activity"/>
    <property type="evidence" value="ECO:0007669"/>
    <property type="project" value="UniProtKB-UniRule"/>
</dbReference>
<dbReference type="PANTHER" id="PTHR10458">
    <property type="entry name" value="PEPTIDE DEFORMYLASE"/>
    <property type="match status" value="1"/>
</dbReference>
<dbReference type="HAMAP" id="MF_00163">
    <property type="entry name" value="Pep_deformylase"/>
    <property type="match status" value="1"/>
</dbReference>
<keyword evidence="2 5" id="KW-0479">Metal-binding</keyword>
<dbReference type="OrthoDB" id="9784988at2"/>
<proteinExistence type="inferred from homology"/>
<dbReference type="KEGG" id="emar:D1013_18150"/>
<dbReference type="PIRSF" id="PIRSF004749">
    <property type="entry name" value="Pep_def"/>
    <property type="match status" value="1"/>
</dbReference>
<reference evidence="6 7" key="1">
    <citation type="submission" date="2018-08" db="EMBL/GenBank/DDBJ databases">
        <title>The reduced genetic potential of extracellular carbohydrate catabolism in Euzebyella marina RN62, a Flavobacteriia bacterium isolated from the hadal water.</title>
        <authorList>
            <person name="Xue C."/>
        </authorList>
    </citation>
    <scope>NUCLEOTIDE SEQUENCE [LARGE SCALE GENOMIC DNA]</scope>
    <source>
        <strain evidence="6 7">RN62</strain>
    </source>
</reference>
<keyword evidence="3 5" id="KW-0378">Hydrolase</keyword>
<keyword evidence="5" id="KW-0408">Iron</keyword>
<dbReference type="PANTHER" id="PTHR10458:SF22">
    <property type="entry name" value="PEPTIDE DEFORMYLASE"/>
    <property type="match status" value="1"/>
</dbReference>
<feature type="binding site" evidence="5">
    <location>
        <position position="144"/>
    </location>
    <ligand>
        <name>Fe cation</name>
        <dbReference type="ChEBI" id="CHEBI:24875"/>
    </ligand>
</feature>
<feature type="binding site" evidence="5">
    <location>
        <position position="148"/>
    </location>
    <ligand>
        <name>Fe cation</name>
        <dbReference type="ChEBI" id="CHEBI:24875"/>
    </ligand>
</feature>
<keyword evidence="7" id="KW-1185">Reference proteome</keyword>
<dbReference type="GO" id="GO:0006412">
    <property type="term" value="P:translation"/>
    <property type="evidence" value="ECO:0007669"/>
    <property type="project" value="UniProtKB-UniRule"/>
</dbReference>
<dbReference type="InterPro" id="IPR023635">
    <property type="entry name" value="Peptide_deformylase"/>
</dbReference>
<dbReference type="CDD" id="cd00487">
    <property type="entry name" value="Pep_deformylase"/>
    <property type="match status" value="1"/>
</dbReference>
<evidence type="ECO:0000256" key="1">
    <source>
        <dbReference type="ARBA" id="ARBA00010759"/>
    </source>
</evidence>
<keyword evidence="4 5" id="KW-0648">Protein biosynthesis</keyword>
<dbReference type="FunFam" id="3.90.45.10:FF:000003">
    <property type="entry name" value="Peptide deformylase"/>
    <property type="match status" value="1"/>
</dbReference>
<comment type="similarity">
    <text evidence="1 5">Belongs to the polypeptide deformylase family.</text>
</comment>
<dbReference type="PRINTS" id="PR01576">
    <property type="entry name" value="PDEFORMYLASE"/>
</dbReference>
<evidence type="ECO:0000256" key="2">
    <source>
        <dbReference type="ARBA" id="ARBA00022723"/>
    </source>
</evidence>
<accession>A0A3G2LA82</accession>
<feature type="active site" evidence="5">
    <location>
        <position position="145"/>
    </location>
</feature>
<dbReference type="AlphaFoldDB" id="A0A3G2LA82"/>
<sequence length="179" mass="20618">MASLEVIRMGNPNLRNVCETVEIEEIQRPEFQTFLKNLVSTMRDKNGVGIAAPQVDVLKRVFVIEIEDNPRYPNRVNFPIVIAINPEIEVVSDQKIDSWEGCLSIPGIRGQLKRHQKIRLKALNEDGENFELELENFPAIVAQHELDHLNGVLFIDRMEDLKTLAFEEEYNSYWLGKSI</sequence>
<name>A0A3G2LA82_9FLAO</name>
<dbReference type="Pfam" id="PF01327">
    <property type="entry name" value="Pep_deformylase"/>
    <property type="match status" value="1"/>
</dbReference>
<dbReference type="InterPro" id="IPR036821">
    <property type="entry name" value="Peptide_deformylase_sf"/>
</dbReference>
<dbReference type="SUPFAM" id="SSF56420">
    <property type="entry name" value="Peptide deformylase"/>
    <property type="match status" value="1"/>
</dbReference>